<keyword evidence="2" id="KW-1185">Reference proteome</keyword>
<evidence type="ECO:0000313" key="2">
    <source>
        <dbReference type="Proteomes" id="UP000002872"/>
    </source>
</evidence>
<dbReference type="OMA" id="ANTIWNE"/>
<dbReference type="InParanoid" id="I3EDU8"/>
<protein>
    <submittedName>
        <fullName evidence="1">Uncharacterized protein</fullName>
    </submittedName>
</protein>
<name>I3EDU8_NEMP3</name>
<dbReference type="AlphaFoldDB" id="I3EDU8"/>
<evidence type="ECO:0000313" key="1">
    <source>
        <dbReference type="EMBL" id="EIJ87395.1"/>
    </source>
</evidence>
<accession>I3EDU8</accession>
<organism evidence="1 2">
    <name type="scientific">Nematocida parisii (strain ERTm3)</name>
    <name type="common">Nematode killer fungus</name>
    <dbReference type="NCBI Taxonomy" id="935791"/>
    <lineage>
        <taxon>Eukaryota</taxon>
        <taxon>Fungi</taxon>
        <taxon>Fungi incertae sedis</taxon>
        <taxon>Microsporidia</taxon>
        <taxon>Nematocida</taxon>
    </lineage>
</organism>
<gene>
    <name evidence="1" type="ORF">NEQG_02518</name>
</gene>
<proteinExistence type="predicted"/>
<dbReference type="Proteomes" id="UP000002872">
    <property type="component" value="Unassembled WGS sequence"/>
</dbReference>
<dbReference type="VEuPathDB" id="MicrosporidiaDB:NEQG_02518"/>
<dbReference type="EMBL" id="GL870883">
    <property type="protein sequence ID" value="EIJ87395.1"/>
    <property type="molecule type" value="Genomic_DNA"/>
</dbReference>
<reference evidence="1" key="1">
    <citation type="submission" date="2011-01" db="EMBL/GenBank/DDBJ databases">
        <title>The Genome Sequence of Nematocida parisii strain ERTm3.</title>
        <authorList>
            <consortium name="The Broad Institute Genome Sequencing Platform"/>
            <consortium name="The Broad Institute Genome Sequencing Center for Infectious Disease"/>
            <person name="Cuomo C."/>
            <person name="Troemel E."/>
            <person name="Young S.K."/>
            <person name="Zeng Q."/>
            <person name="Gargeya S."/>
            <person name="Fitzgerald M."/>
            <person name="Haas B."/>
            <person name="Abouelleil A."/>
            <person name="Alvarado L."/>
            <person name="Arachchi H.M."/>
            <person name="Berlin A."/>
            <person name="Chapman S.B."/>
            <person name="Gearin G."/>
            <person name="Goldberg J."/>
            <person name="Griggs A."/>
            <person name="Gujja S."/>
            <person name="Hansen M."/>
            <person name="Heiman D."/>
            <person name="Howarth C."/>
            <person name="Larimer J."/>
            <person name="Lui A."/>
            <person name="MacDonald P.J.P."/>
            <person name="McCowen C."/>
            <person name="Montmayeur A."/>
            <person name="Murphy C."/>
            <person name="Neiman D."/>
            <person name="Pearson M."/>
            <person name="Priest M."/>
            <person name="Roberts A."/>
            <person name="Saif S."/>
            <person name="Shea T."/>
            <person name="Sisk P."/>
            <person name="Stolte C."/>
            <person name="Sykes S."/>
            <person name="Wortman J."/>
            <person name="Nusbaum C."/>
            <person name="Birren B."/>
        </authorList>
    </citation>
    <scope>NUCLEOTIDE SEQUENCE</scope>
    <source>
        <strain evidence="1">ERTm3</strain>
    </source>
</reference>
<dbReference type="OrthoDB" id="2188342at2759"/>
<sequence>MMLSSTDPSSEHKKGRLISTSRLCVISLFMFLQELNVNESLYSALYREAGIEISFSQIGRELGALIDTHINKTKHFFKSTKQHQTLYRIRACLLCRESQKKIILESDMAKKRLSSVYKIIKYLVLYGKPIQEGFSEYCMLKQTSAMHESCTHNTLQQKPFMFQKTHINCSSLPNSAPFRPAKISVNKNTIWFEMVKRKNMPHHTESFLLKCKERADKRLNKTKVLTNSYLKKDTEQSYENITAQYYVFLNKQTSFPFTFLDGLTDLCKNSSNNSYFYNFKVNKK</sequence>
<dbReference type="HOGENOM" id="CLU_980363_0_0_1"/>